<dbReference type="NCBIfam" id="TIGR02937">
    <property type="entry name" value="sigma70-ECF"/>
    <property type="match status" value="1"/>
</dbReference>
<gene>
    <name evidence="7" type="ORF">E1298_26445</name>
</gene>
<feature type="domain" description="RNA polymerase sigma factor 70 region 4 type 2" evidence="6">
    <location>
        <begin position="146"/>
        <end position="196"/>
    </location>
</feature>
<name>A0A4R5B2Z9_9ACTN</name>
<evidence type="ECO:0000313" key="7">
    <source>
        <dbReference type="EMBL" id="TDD80111.1"/>
    </source>
</evidence>
<keyword evidence="2" id="KW-0805">Transcription regulation</keyword>
<evidence type="ECO:0000256" key="3">
    <source>
        <dbReference type="ARBA" id="ARBA00023082"/>
    </source>
</evidence>
<dbReference type="Gene3D" id="1.10.10.10">
    <property type="entry name" value="Winged helix-like DNA-binding domain superfamily/Winged helix DNA-binding domain"/>
    <property type="match status" value="1"/>
</dbReference>
<dbReference type="InterPro" id="IPR039425">
    <property type="entry name" value="RNA_pol_sigma-70-like"/>
</dbReference>
<dbReference type="PANTHER" id="PTHR43133">
    <property type="entry name" value="RNA POLYMERASE ECF-TYPE SIGMA FACTO"/>
    <property type="match status" value="1"/>
</dbReference>
<evidence type="ECO:0000313" key="8">
    <source>
        <dbReference type="Proteomes" id="UP000294513"/>
    </source>
</evidence>
<keyword evidence="8" id="KW-1185">Reference proteome</keyword>
<evidence type="ECO:0000256" key="4">
    <source>
        <dbReference type="ARBA" id="ARBA00023163"/>
    </source>
</evidence>
<dbReference type="EMBL" id="SMKU01000159">
    <property type="protein sequence ID" value="TDD80111.1"/>
    <property type="molecule type" value="Genomic_DNA"/>
</dbReference>
<sequence>MNPFPGTAALDQVVHLYRAHRPQRPAGPEDGDGELVAAVAAGQVEALRILHARHAPWLRARLARRCADSDLVDDAVQDTFLAVWRGAKRFDAGRGEVAAWIWTIGIRRLISRLRVRRVPSVELEENDAVIESAEDLVLLGVEHGDVGSAIARLSPELRAVVQATVLDGLTTREAARLLGIPVGTVKTRAMRARAQLRELLT</sequence>
<dbReference type="Gene3D" id="1.10.1740.10">
    <property type="match status" value="1"/>
</dbReference>
<keyword evidence="3" id="KW-0731">Sigma factor</keyword>
<organism evidence="7 8">
    <name type="scientific">Actinomadura rubrisoli</name>
    <dbReference type="NCBI Taxonomy" id="2530368"/>
    <lineage>
        <taxon>Bacteria</taxon>
        <taxon>Bacillati</taxon>
        <taxon>Actinomycetota</taxon>
        <taxon>Actinomycetes</taxon>
        <taxon>Streptosporangiales</taxon>
        <taxon>Thermomonosporaceae</taxon>
        <taxon>Actinomadura</taxon>
    </lineage>
</organism>
<dbReference type="Pfam" id="PF04542">
    <property type="entry name" value="Sigma70_r2"/>
    <property type="match status" value="1"/>
</dbReference>
<dbReference type="SUPFAM" id="SSF88946">
    <property type="entry name" value="Sigma2 domain of RNA polymerase sigma factors"/>
    <property type="match status" value="1"/>
</dbReference>
<reference evidence="7 8" key="1">
    <citation type="submission" date="2019-03" db="EMBL/GenBank/DDBJ databases">
        <title>Draft genome sequences of novel Actinobacteria.</title>
        <authorList>
            <person name="Sahin N."/>
            <person name="Ay H."/>
            <person name="Saygin H."/>
        </authorList>
    </citation>
    <scope>NUCLEOTIDE SEQUENCE [LARGE SCALE GENOMIC DNA]</scope>
    <source>
        <strain evidence="7 8">H3C3</strain>
    </source>
</reference>
<feature type="domain" description="RNA polymerase sigma-70 region 2" evidence="5">
    <location>
        <begin position="51"/>
        <end position="117"/>
    </location>
</feature>
<dbReference type="InterPro" id="IPR014284">
    <property type="entry name" value="RNA_pol_sigma-70_dom"/>
</dbReference>
<keyword evidence="4" id="KW-0804">Transcription</keyword>
<dbReference type="SUPFAM" id="SSF88659">
    <property type="entry name" value="Sigma3 and sigma4 domains of RNA polymerase sigma factors"/>
    <property type="match status" value="1"/>
</dbReference>
<proteinExistence type="inferred from homology"/>
<protein>
    <submittedName>
        <fullName evidence="7">RNA polymerase sigma factor</fullName>
    </submittedName>
</protein>
<evidence type="ECO:0000256" key="2">
    <source>
        <dbReference type="ARBA" id="ARBA00023015"/>
    </source>
</evidence>
<dbReference type="GO" id="GO:0003677">
    <property type="term" value="F:DNA binding"/>
    <property type="evidence" value="ECO:0007669"/>
    <property type="project" value="InterPro"/>
</dbReference>
<dbReference type="Proteomes" id="UP000294513">
    <property type="component" value="Unassembled WGS sequence"/>
</dbReference>
<dbReference type="InterPro" id="IPR036388">
    <property type="entry name" value="WH-like_DNA-bd_sf"/>
</dbReference>
<dbReference type="InterPro" id="IPR007627">
    <property type="entry name" value="RNA_pol_sigma70_r2"/>
</dbReference>
<dbReference type="GO" id="GO:0016987">
    <property type="term" value="F:sigma factor activity"/>
    <property type="evidence" value="ECO:0007669"/>
    <property type="project" value="UniProtKB-KW"/>
</dbReference>
<dbReference type="InterPro" id="IPR013324">
    <property type="entry name" value="RNA_pol_sigma_r3/r4-like"/>
</dbReference>
<evidence type="ECO:0000259" key="5">
    <source>
        <dbReference type="Pfam" id="PF04542"/>
    </source>
</evidence>
<dbReference type="OrthoDB" id="3698333at2"/>
<comment type="similarity">
    <text evidence="1">Belongs to the sigma-70 factor family. ECF subfamily.</text>
</comment>
<dbReference type="InterPro" id="IPR013325">
    <property type="entry name" value="RNA_pol_sigma_r2"/>
</dbReference>
<accession>A0A4R5B2Z9</accession>
<dbReference type="Pfam" id="PF08281">
    <property type="entry name" value="Sigma70_r4_2"/>
    <property type="match status" value="1"/>
</dbReference>
<evidence type="ECO:0000259" key="6">
    <source>
        <dbReference type="Pfam" id="PF08281"/>
    </source>
</evidence>
<dbReference type="AlphaFoldDB" id="A0A4R5B2Z9"/>
<comment type="caution">
    <text evidence="7">The sequence shown here is derived from an EMBL/GenBank/DDBJ whole genome shotgun (WGS) entry which is preliminary data.</text>
</comment>
<dbReference type="PANTHER" id="PTHR43133:SF46">
    <property type="entry name" value="RNA POLYMERASE SIGMA-70 FACTOR ECF SUBFAMILY"/>
    <property type="match status" value="1"/>
</dbReference>
<dbReference type="GO" id="GO:0006352">
    <property type="term" value="P:DNA-templated transcription initiation"/>
    <property type="evidence" value="ECO:0007669"/>
    <property type="project" value="InterPro"/>
</dbReference>
<dbReference type="InterPro" id="IPR013249">
    <property type="entry name" value="RNA_pol_sigma70_r4_t2"/>
</dbReference>
<dbReference type="CDD" id="cd06171">
    <property type="entry name" value="Sigma70_r4"/>
    <property type="match status" value="1"/>
</dbReference>
<evidence type="ECO:0000256" key="1">
    <source>
        <dbReference type="ARBA" id="ARBA00010641"/>
    </source>
</evidence>